<evidence type="ECO:0000256" key="2">
    <source>
        <dbReference type="SAM" id="Phobius"/>
    </source>
</evidence>
<dbReference type="WBParaSite" id="ALUE_0001108301-mRNA-1">
    <property type="protein sequence ID" value="ALUE_0001108301-mRNA-1"/>
    <property type="gene ID" value="ALUE_0001108301"/>
</dbReference>
<name>A0A0M3I391_ASCLU</name>
<evidence type="ECO:0000313" key="4">
    <source>
        <dbReference type="WBParaSite" id="ALUE_0001108301-mRNA-1"/>
    </source>
</evidence>
<evidence type="ECO:0000256" key="1">
    <source>
        <dbReference type="SAM" id="MobiDB-lite"/>
    </source>
</evidence>
<protein>
    <submittedName>
        <fullName evidence="4">Atrial natriuretic peptide-converting enzyme</fullName>
    </submittedName>
</protein>
<keyword evidence="3" id="KW-1185">Reference proteome</keyword>
<feature type="compositionally biased region" description="Polar residues" evidence="1">
    <location>
        <begin position="54"/>
        <end position="93"/>
    </location>
</feature>
<keyword evidence="2" id="KW-0472">Membrane</keyword>
<evidence type="ECO:0000313" key="3">
    <source>
        <dbReference type="Proteomes" id="UP000036681"/>
    </source>
</evidence>
<feature type="region of interest" description="Disordered" evidence="1">
    <location>
        <begin position="54"/>
        <end position="130"/>
    </location>
</feature>
<feature type="transmembrane region" description="Helical" evidence="2">
    <location>
        <begin position="444"/>
        <end position="467"/>
    </location>
</feature>
<dbReference type="Proteomes" id="UP000036681">
    <property type="component" value="Unplaced"/>
</dbReference>
<reference evidence="4" key="1">
    <citation type="submission" date="2017-02" db="UniProtKB">
        <authorList>
            <consortium name="WormBaseParasite"/>
        </authorList>
    </citation>
    <scope>IDENTIFICATION</scope>
</reference>
<proteinExistence type="predicted"/>
<accession>A0A0M3I391</accession>
<feature type="compositionally biased region" description="Polar residues" evidence="1">
    <location>
        <begin position="328"/>
        <end position="338"/>
    </location>
</feature>
<keyword evidence="2" id="KW-1133">Transmembrane helix</keyword>
<dbReference type="AlphaFoldDB" id="A0A0M3I391"/>
<feature type="compositionally biased region" description="Low complexity" evidence="1">
    <location>
        <begin position="296"/>
        <end position="306"/>
    </location>
</feature>
<feature type="region of interest" description="Disordered" evidence="1">
    <location>
        <begin position="292"/>
        <end position="338"/>
    </location>
</feature>
<sequence length="641" mass="70756">MTSDIIIDTYKMKEDILHDQQDSFHDYLPVVLQDQLRNNNSSQQPISDQFVTSANASAQMHSNTAKNSHCQNGNTQTNSRNSKNARRGTQNIEVTKAANAKSTKRHESAPPSPHEILQENMQSETDATKDVRENSITAIDIYKMKEVASRKRNASFHDYIPVVLQQQQNIENMSQVIAATARTSHASLTPVASNLSSASTEIVDANSEQRNLSQESIVEQNADEEVKTSEDCDKENIYSEIVECNVTESAMLKLNGSTPGISFIDATTGPTVSEVLPSSLPSTSDGAIAKTATDGIPSIPSIPSIPRVNMNKGNRESMERRNMERGTSRTASETSSTMIPSDLSHVSVRAANCNWLAVSAETASTEKRIVDDDSSSIDTVVAEQIYWAPVVLKVLKNGTCTIAFSGNPFLHLHRNLKIQTSEAKPANTDKFCTTTNSRHHRTKWSLIVLAVVVLLGVGAAIAAGLILSQKTDELNIAFVINTGFVSNINSNYTAHVSEVIFDLYRLLNRVEEMHFAYATFHGNITHLSRFMHYQQARLELNTVISDAHITDQTSQAEAARLIFKQLADHRDGAVWVIIFADNKYAYRSPVEYMNDMNELDRVVMQYEKVILIGDGNLPITIDGSMHPSEIAKQIGARINSS</sequence>
<organism evidence="3 4">
    <name type="scientific">Ascaris lumbricoides</name>
    <name type="common">Giant roundworm</name>
    <dbReference type="NCBI Taxonomy" id="6252"/>
    <lineage>
        <taxon>Eukaryota</taxon>
        <taxon>Metazoa</taxon>
        <taxon>Ecdysozoa</taxon>
        <taxon>Nematoda</taxon>
        <taxon>Chromadorea</taxon>
        <taxon>Rhabditida</taxon>
        <taxon>Spirurina</taxon>
        <taxon>Ascaridomorpha</taxon>
        <taxon>Ascaridoidea</taxon>
        <taxon>Ascarididae</taxon>
        <taxon>Ascaris</taxon>
    </lineage>
</organism>
<feature type="compositionally biased region" description="Basic and acidic residues" evidence="1">
    <location>
        <begin position="313"/>
        <end position="327"/>
    </location>
</feature>
<keyword evidence="2" id="KW-0812">Transmembrane</keyword>